<reference evidence="10 11" key="1">
    <citation type="submission" date="2017-10" db="EMBL/GenBank/DDBJ databases">
        <title>Novel microbial diversity and functional potential in the marine mammal oral microbiome.</title>
        <authorList>
            <person name="Dudek N.K."/>
            <person name="Sun C.L."/>
            <person name="Burstein D."/>
            <person name="Kantor R.S."/>
            <person name="Aliaga Goltsman D.S."/>
            <person name="Bik E.M."/>
            <person name="Thomas B.C."/>
            <person name="Banfield J.F."/>
            <person name="Relman D.A."/>
        </authorList>
    </citation>
    <scope>NUCLEOTIDE SEQUENCE [LARGE SCALE GENOMIC DNA]</scope>
    <source>
        <strain evidence="10">DOLJORAL78_47_16</strain>
    </source>
</reference>
<keyword evidence="2" id="KW-0813">Transport</keyword>
<evidence type="ECO:0000256" key="2">
    <source>
        <dbReference type="ARBA" id="ARBA00022448"/>
    </source>
</evidence>
<feature type="transmembrane region" description="Helical" evidence="9">
    <location>
        <begin position="227"/>
        <end position="246"/>
    </location>
</feature>
<dbReference type="PANTHER" id="PTHR32196">
    <property type="entry name" value="ABC TRANSPORTER PERMEASE PROTEIN YPHD-RELATED-RELATED"/>
    <property type="match status" value="1"/>
</dbReference>
<dbReference type="AlphaFoldDB" id="A0A2G6KAF7"/>
<evidence type="ECO:0000256" key="5">
    <source>
        <dbReference type="ARBA" id="ARBA00022692"/>
    </source>
</evidence>
<proteinExistence type="predicted"/>
<keyword evidence="6 9" id="KW-1133">Transmembrane helix</keyword>
<sequence length="335" mass="35148">MTTHDKSKGGVATLSVFWQWSRLSGVAGQILALILVMGVFTIGTGGRYLSWANIQVILSLAGIPAILAIGLHQAIVLGAIDLSAEGVAGLCIVFVGFFLRNKYNTNDIGLWIIPVTITVGGISGTISGLVITKLKIPSFISTLGVGWTLYGIAVYINKATTIPLLDNPIQRLVNGHLLGIPTIAIIALVLLLVVQFIQDHTRFGRYIYAIGGDELLAKQAGINVDKIKILVFMLAGCFYGLAALFLSTRLGSAHPRTGMNILFPTITAAAVGGVALTGGIGGAKHAALGALIVTALNDGLVLMQVSPYIQQAVNGVVLITAVALTIDRKKLGFIK</sequence>
<evidence type="ECO:0000256" key="7">
    <source>
        <dbReference type="ARBA" id="ARBA00023136"/>
    </source>
</evidence>
<feature type="transmembrane region" description="Helical" evidence="9">
    <location>
        <begin position="176"/>
        <end position="197"/>
    </location>
</feature>
<dbReference type="Proteomes" id="UP000230821">
    <property type="component" value="Unassembled WGS sequence"/>
</dbReference>
<evidence type="ECO:0000256" key="9">
    <source>
        <dbReference type="SAM" id="Phobius"/>
    </source>
</evidence>
<comment type="subcellular location">
    <subcellularLocation>
        <location evidence="1">Cell membrane</location>
        <topology evidence="1">Multi-pass membrane protein</topology>
    </subcellularLocation>
</comment>
<evidence type="ECO:0000313" key="10">
    <source>
        <dbReference type="EMBL" id="PIE32643.1"/>
    </source>
</evidence>
<gene>
    <name evidence="10" type="ORF">CSA56_14720</name>
</gene>
<protein>
    <recommendedName>
        <fullName evidence="8">Autoinducer 2 import system permease protein LsrD</fullName>
    </recommendedName>
</protein>
<dbReference type="GO" id="GO:0022857">
    <property type="term" value="F:transmembrane transporter activity"/>
    <property type="evidence" value="ECO:0007669"/>
    <property type="project" value="InterPro"/>
</dbReference>
<keyword evidence="3" id="KW-1003">Cell membrane</keyword>
<keyword evidence="4" id="KW-0997">Cell inner membrane</keyword>
<evidence type="ECO:0000256" key="1">
    <source>
        <dbReference type="ARBA" id="ARBA00004651"/>
    </source>
</evidence>
<dbReference type="InterPro" id="IPR001851">
    <property type="entry name" value="ABC_transp_permease"/>
</dbReference>
<feature type="transmembrane region" description="Helical" evidence="9">
    <location>
        <begin position="138"/>
        <end position="156"/>
    </location>
</feature>
<evidence type="ECO:0000256" key="3">
    <source>
        <dbReference type="ARBA" id="ARBA00022475"/>
    </source>
</evidence>
<dbReference type="GO" id="GO:0005886">
    <property type="term" value="C:plasma membrane"/>
    <property type="evidence" value="ECO:0007669"/>
    <property type="project" value="UniProtKB-SubCell"/>
</dbReference>
<evidence type="ECO:0000256" key="6">
    <source>
        <dbReference type="ARBA" id="ARBA00022989"/>
    </source>
</evidence>
<organism evidence="10 11">
    <name type="scientific">candidate division KSB3 bacterium</name>
    <dbReference type="NCBI Taxonomy" id="2044937"/>
    <lineage>
        <taxon>Bacteria</taxon>
        <taxon>candidate division KSB3</taxon>
    </lineage>
</organism>
<feature type="transmembrane region" description="Helical" evidence="9">
    <location>
        <begin position="48"/>
        <end position="69"/>
    </location>
</feature>
<feature type="transmembrane region" description="Helical" evidence="9">
    <location>
        <begin position="258"/>
        <end position="278"/>
    </location>
</feature>
<dbReference type="PANTHER" id="PTHR32196:SF71">
    <property type="entry name" value="AUTOINDUCER 2 IMPORT SYSTEM PERMEASE PROTEIN LSRD"/>
    <property type="match status" value="1"/>
</dbReference>
<keyword evidence="5 9" id="KW-0812">Transmembrane</keyword>
<accession>A0A2G6KAF7</accession>
<dbReference type="EMBL" id="PDSK01000110">
    <property type="protein sequence ID" value="PIE32643.1"/>
    <property type="molecule type" value="Genomic_DNA"/>
</dbReference>
<feature type="transmembrane region" description="Helical" evidence="9">
    <location>
        <begin position="76"/>
        <end position="99"/>
    </location>
</feature>
<feature type="transmembrane region" description="Helical" evidence="9">
    <location>
        <begin position="111"/>
        <end position="131"/>
    </location>
</feature>
<evidence type="ECO:0000256" key="4">
    <source>
        <dbReference type="ARBA" id="ARBA00022519"/>
    </source>
</evidence>
<dbReference type="CDD" id="cd06579">
    <property type="entry name" value="TM_PBP1_transp_AraH_like"/>
    <property type="match status" value="1"/>
</dbReference>
<dbReference type="Pfam" id="PF02653">
    <property type="entry name" value="BPD_transp_2"/>
    <property type="match status" value="1"/>
</dbReference>
<name>A0A2G6KAF7_9BACT</name>
<keyword evidence="7 9" id="KW-0472">Membrane</keyword>
<evidence type="ECO:0000256" key="8">
    <source>
        <dbReference type="ARBA" id="ARBA00039381"/>
    </source>
</evidence>
<feature type="transmembrane region" description="Helical" evidence="9">
    <location>
        <begin position="308"/>
        <end position="326"/>
    </location>
</feature>
<feature type="transmembrane region" description="Helical" evidence="9">
    <location>
        <begin position="20"/>
        <end position="42"/>
    </location>
</feature>
<comment type="caution">
    <text evidence="10">The sequence shown here is derived from an EMBL/GenBank/DDBJ whole genome shotgun (WGS) entry which is preliminary data.</text>
</comment>
<evidence type="ECO:0000313" key="11">
    <source>
        <dbReference type="Proteomes" id="UP000230821"/>
    </source>
</evidence>